<dbReference type="InterPro" id="IPR005821">
    <property type="entry name" value="Ion_trans_dom"/>
</dbReference>
<sequence length="160" mass="18634">MSSPTESVLAMFLMSMTNFGDYYGAFERTEHEFEAKLLFVVYMGIVAILLVNMLIAMMGNTYQKIAETRNEWQRQWARIVLVVERGVSPAQRLKKLMDYSQPMSDGRRALVLRLNQSEEDKEEMKEILEMKRVHQRIVKRRKQGCSKILSSSPSPKRLVL</sequence>
<feature type="transmembrane region" description="Helical" evidence="6">
    <location>
        <begin position="37"/>
        <end position="59"/>
    </location>
</feature>
<evidence type="ECO:0000313" key="8">
    <source>
        <dbReference type="EMBL" id="PNF34409.1"/>
    </source>
</evidence>
<reference evidence="8 9" key="1">
    <citation type="submission" date="2017-12" db="EMBL/GenBank/DDBJ databases">
        <title>Hemimetabolous genomes reveal molecular basis of termite eusociality.</title>
        <authorList>
            <person name="Harrison M.C."/>
            <person name="Jongepier E."/>
            <person name="Robertson H.M."/>
            <person name="Arning N."/>
            <person name="Bitard-Feildel T."/>
            <person name="Chao H."/>
            <person name="Childers C.P."/>
            <person name="Dinh H."/>
            <person name="Doddapaneni H."/>
            <person name="Dugan S."/>
            <person name="Gowin J."/>
            <person name="Greiner C."/>
            <person name="Han Y."/>
            <person name="Hu H."/>
            <person name="Hughes D.S.T."/>
            <person name="Huylmans A.-K."/>
            <person name="Kemena C."/>
            <person name="Kremer L.P.M."/>
            <person name="Lee S.L."/>
            <person name="Lopez-Ezquerra A."/>
            <person name="Mallet L."/>
            <person name="Monroy-Kuhn J.M."/>
            <person name="Moser A."/>
            <person name="Murali S.C."/>
            <person name="Muzny D.M."/>
            <person name="Otani S."/>
            <person name="Piulachs M.-D."/>
            <person name="Poelchau M."/>
            <person name="Qu J."/>
            <person name="Schaub F."/>
            <person name="Wada-Katsumata A."/>
            <person name="Worley K.C."/>
            <person name="Xie Q."/>
            <person name="Ylla G."/>
            <person name="Poulsen M."/>
            <person name="Gibbs R.A."/>
            <person name="Schal C."/>
            <person name="Richards S."/>
            <person name="Belles X."/>
            <person name="Korb J."/>
            <person name="Bornberg-Bauer E."/>
        </authorList>
    </citation>
    <scope>NUCLEOTIDE SEQUENCE [LARGE SCALE GENOMIC DNA]</scope>
    <source>
        <tissue evidence="8">Whole body</tissue>
    </source>
</reference>
<dbReference type="InterPro" id="IPR024862">
    <property type="entry name" value="TRPV"/>
</dbReference>
<dbReference type="GO" id="GO:0005886">
    <property type="term" value="C:plasma membrane"/>
    <property type="evidence" value="ECO:0007669"/>
    <property type="project" value="TreeGrafter"/>
</dbReference>
<dbReference type="PANTHER" id="PTHR10582">
    <property type="entry name" value="TRANSIENT RECEPTOR POTENTIAL ION CHANNEL PROTEIN"/>
    <property type="match status" value="1"/>
</dbReference>
<comment type="caution">
    <text evidence="8">The sequence shown here is derived from an EMBL/GenBank/DDBJ whole genome shotgun (WGS) entry which is preliminary data.</text>
</comment>
<accession>A0A2J7R0Q1</accession>
<evidence type="ECO:0000256" key="5">
    <source>
        <dbReference type="ARBA" id="ARBA00023136"/>
    </source>
</evidence>
<dbReference type="AlphaFoldDB" id="A0A2J7R0Q1"/>
<dbReference type="OrthoDB" id="533508at2759"/>
<dbReference type="EMBL" id="NEVH01008221">
    <property type="protein sequence ID" value="PNF34409.1"/>
    <property type="molecule type" value="Genomic_DNA"/>
</dbReference>
<organism evidence="8 9">
    <name type="scientific">Cryptotermes secundus</name>
    <dbReference type="NCBI Taxonomy" id="105785"/>
    <lineage>
        <taxon>Eukaryota</taxon>
        <taxon>Metazoa</taxon>
        <taxon>Ecdysozoa</taxon>
        <taxon>Arthropoda</taxon>
        <taxon>Hexapoda</taxon>
        <taxon>Insecta</taxon>
        <taxon>Pterygota</taxon>
        <taxon>Neoptera</taxon>
        <taxon>Polyneoptera</taxon>
        <taxon>Dictyoptera</taxon>
        <taxon>Blattodea</taxon>
        <taxon>Blattoidea</taxon>
        <taxon>Termitoidae</taxon>
        <taxon>Kalotermitidae</taxon>
        <taxon>Cryptotermitinae</taxon>
        <taxon>Cryptotermes</taxon>
    </lineage>
</organism>
<evidence type="ECO:0000256" key="4">
    <source>
        <dbReference type="ARBA" id="ARBA00022989"/>
    </source>
</evidence>
<keyword evidence="3" id="KW-0677">Repeat</keyword>
<dbReference type="PANTHER" id="PTHR10582:SF28">
    <property type="entry name" value="NANCHUNG, ISOFORM B"/>
    <property type="match status" value="1"/>
</dbReference>
<comment type="subcellular location">
    <subcellularLocation>
        <location evidence="1">Membrane</location>
        <topology evidence="1">Multi-pass membrane protein</topology>
    </subcellularLocation>
</comment>
<keyword evidence="2 6" id="KW-0812">Transmembrane</keyword>
<dbReference type="GO" id="GO:0098703">
    <property type="term" value="P:calcium ion import across plasma membrane"/>
    <property type="evidence" value="ECO:0007669"/>
    <property type="project" value="TreeGrafter"/>
</dbReference>
<evidence type="ECO:0000256" key="2">
    <source>
        <dbReference type="ARBA" id="ARBA00022692"/>
    </source>
</evidence>
<evidence type="ECO:0000313" key="9">
    <source>
        <dbReference type="Proteomes" id="UP000235965"/>
    </source>
</evidence>
<evidence type="ECO:0000256" key="3">
    <source>
        <dbReference type="ARBA" id="ARBA00022737"/>
    </source>
</evidence>
<name>A0A2J7R0Q1_9NEOP</name>
<evidence type="ECO:0000259" key="7">
    <source>
        <dbReference type="Pfam" id="PF00520"/>
    </source>
</evidence>
<evidence type="ECO:0000256" key="6">
    <source>
        <dbReference type="SAM" id="Phobius"/>
    </source>
</evidence>
<dbReference type="GO" id="GO:0005262">
    <property type="term" value="F:calcium channel activity"/>
    <property type="evidence" value="ECO:0007669"/>
    <property type="project" value="TreeGrafter"/>
</dbReference>
<dbReference type="Proteomes" id="UP000235965">
    <property type="component" value="Unassembled WGS sequence"/>
</dbReference>
<dbReference type="STRING" id="105785.A0A2J7R0Q1"/>
<dbReference type="Pfam" id="PF00520">
    <property type="entry name" value="Ion_trans"/>
    <property type="match status" value="1"/>
</dbReference>
<proteinExistence type="predicted"/>
<evidence type="ECO:0000256" key="1">
    <source>
        <dbReference type="ARBA" id="ARBA00004141"/>
    </source>
</evidence>
<dbReference type="InParanoid" id="A0A2J7R0Q1"/>
<gene>
    <name evidence="8" type="ORF">B7P43_G13943</name>
</gene>
<protein>
    <recommendedName>
        <fullName evidence="7">Ion transport domain-containing protein</fullName>
    </recommendedName>
</protein>
<keyword evidence="5 6" id="KW-0472">Membrane</keyword>
<keyword evidence="4 6" id="KW-1133">Transmembrane helix</keyword>
<keyword evidence="9" id="KW-1185">Reference proteome</keyword>
<feature type="domain" description="Ion transport" evidence="7">
    <location>
        <begin position="5"/>
        <end position="69"/>
    </location>
</feature>